<dbReference type="Proteomes" id="UP001156691">
    <property type="component" value="Unassembled WGS sequence"/>
</dbReference>
<keyword evidence="1" id="KW-0812">Transmembrane</keyword>
<keyword evidence="1" id="KW-1133">Transmembrane helix</keyword>
<proteinExistence type="predicted"/>
<sequence>MPAPGSKLRLPALIALTTGPALVVGVGLWVLTELVPECRPDVRENLTSPDGAVTLVVFGLDCGATIGSNTQAAVHMSDELFSQETAQVFFAADGAHDLAPRWTAAGEIEITEPAGATVHRRLETIDEIPVTYR</sequence>
<evidence type="ECO:0000313" key="3">
    <source>
        <dbReference type="Proteomes" id="UP001156691"/>
    </source>
</evidence>
<feature type="transmembrane region" description="Helical" evidence="1">
    <location>
        <begin position="12"/>
        <end position="31"/>
    </location>
</feature>
<accession>A0ABQ5VZM1</accession>
<keyword evidence="3" id="KW-1185">Reference proteome</keyword>
<organism evidence="2 3">
    <name type="scientific">Devosia nitrariae</name>
    <dbReference type="NCBI Taxonomy" id="2071872"/>
    <lineage>
        <taxon>Bacteria</taxon>
        <taxon>Pseudomonadati</taxon>
        <taxon>Pseudomonadota</taxon>
        <taxon>Alphaproteobacteria</taxon>
        <taxon>Hyphomicrobiales</taxon>
        <taxon>Devosiaceae</taxon>
        <taxon>Devosia</taxon>
    </lineage>
</organism>
<name>A0ABQ5VZM1_9HYPH</name>
<protein>
    <submittedName>
        <fullName evidence="2">Uncharacterized protein</fullName>
    </submittedName>
</protein>
<keyword evidence="1" id="KW-0472">Membrane</keyword>
<dbReference type="RefSeq" id="WP_284338337.1">
    <property type="nucleotide sequence ID" value="NZ_BSNS01000001.1"/>
</dbReference>
<reference evidence="3" key="1">
    <citation type="journal article" date="2019" name="Int. J. Syst. Evol. Microbiol.">
        <title>The Global Catalogue of Microorganisms (GCM) 10K type strain sequencing project: providing services to taxonomists for standard genome sequencing and annotation.</title>
        <authorList>
            <consortium name="The Broad Institute Genomics Platform"/>
            <consortium name="The Broad Institute Genome Sequencing Center for Infectious Disease"/>
            <person name="Wu L."/>
            <person name="Ma J."/>
        </authorList>
    </citation>
    <scope>NUCLEOTIDE SEQUENCE [LARGE SCALE GENOMIC DNA]</scope>
    <source>
        <strain evidence="3">NBRC 112416</strain>
    </source>
</reference>
<comment type="caution">
    <text evidence="2">The sequence shown here is derived from an EMBL/GenBank/DDBJ whole genome shotgun (WGS) entry which is preliminary data.</text>
</comment>
<dbReference type="EMBL" id="BSNS01000001">
    <property type="protein sequence ID" value="GLQ52870.1"/>
    <property type="molecule type" value="Genomic_DNA"/>
</dbReference>
<gene>
    <name evidence="2" type="ORF">GCM10010862_01280</name>
</gene>
<evidence type="ECO:0000256" key="1">
    <source>
        <dbReference type="SAM" id="Phobius"/>
    </source>
</evidence>
<evidence type="ECO:0000313" key="2">
    <source>
        <dbReference type="EMBL" id="GLQ52870.1"/>
    </source>
</evidence>